<evidence type="ECO:0000313" key="7">
    <source>
        <dbReference type="EMBL" id="MEY6433697.1"/>
    </source>
</evidence>
<sequence>MSRYPGFKLLIVDDHAHNLFTLRTLIHKHMDVAILEATSGHAAIDLTLEHPDIDLIILDVQMPGMDGFQTASLLKLRKRSRDIPIIFVTAAFKSEEFQQRGYAVGAVDYLLKPIEDNQLLNKISTYFRLIEKERNLNRELERQVAERTAELDRAHQSLANIIRYMGEALLVLTPEGTIKMVNPAACEMLQYPESDLLGMNIGDVFEEEADEQAGAFMGIWLEALIRTGALKQIAARFIAQDGRRVPILFSRTAIKDPGGQITDIICIAKNMTGYTRIDDAPTAPPARPVAQ</sequence>
<dbReference type="InterPro" id="IPR000014">
    <property type="entry name" value="PAS"/>
</dbReference>
<protein>
    <submittedName>
        <fullName evidence="7">Response regulator</fullName>
    </submittedName>
</protein>
<dbReference type="InterPro" id="IPR050595">
    <property type="entry name" value="Bact_response_regulator"/>
</dbReference>
<feature type="modified residue" description="4-aspartylphosphate" evidence="2">
    <location>
        <position position="59"/>
    </location>
</feature>
<feature type="coiled-coil region" evidence="3">
    <location>
        <begin position="123"/>
        <end position="157"/>
    </location>
</feature>
<evidence type="ECO:0000256" key="3">
    <source>
        <dbReference type="SAM" id="Coils"/>
    </source>
</evidence>
<dbReference type="PROSITE" id="PS50113">
    <property type="entry name" value="PAC"/>
    <property type="match status" value="1"/>
</dbReference>
<keyword evidence="1 2" id="KW-0597">Phosphoprotein</keyword>
<dbReference type="NCBIfam" id="TIGR00229">
    <property type="entry name" value="sensory_box"/>
    <property type="match status" value="1"/>
</dbReference>
<keyword evidence="3" id="KW-0175">Coiled coil</keyword>
<dbReference type="SMART" id="SM00448">
    <property type="entry name" value="REC"/>
    <property type="match status" value="1"/>
</dbReference>
<dbReference type="Gene3D" id="3.40.50.2300">
    <property type="match status" value="1"/>
</dbReference>
<accession>A0ABV4BGP2</accession>
<evidence type="ECO:0000313" key="8">
    <source>
        <dbReference type="Proteomes" id="UP001564408"/>
    </source>
</evidence>
<evidence type="ECO:0000259" key="6">
    <source>
        <dbReference type="PROSITE" id="PS50113"/>
    </source>
</evidence>
<dbReference type="InterPro" id="IPR011006">
    <property type="entry name" value="CheY-like_superfamily"/>
</dbReference>
<dbReference type="InterPro" id="IPR035965">
    <property type="entry name" value="PAS-like_dom_sf"/>
</dbReference>
<dbReference type="PANTHER" id="PTHR44591:SF3">
    <property type="entry name" value="RESPONSE REGULATORY DOMAIN-CONTAINING PROTEIN"/>
    <property type="match status" value="1"/>
</dbReference>
<evidence type="ECO:0000256" key="1">
    <source>
        <dbReference type="ARBA" id="ARBA00022553"/>
    </source>
</evidence>
<feature type="domain" description="Response regulatory" evidence="4">
    <location>
        <begin position="8"/>
        <end position="127"/>
    </location>
</feature>
<evidence type="ECO:0000256" key="2">
    <source>
        <dbReference type="PROSITE-ProRule" id="PRU00169"/>
    </source>
</evidence>
<dbReference type="Proteomes" id="UP001564408">
    <property type="component" value="Unassembled WGS sequence"/>
</dbReference>
<dbReference type="RefSeq" id="WP_369668084.1">
    <property type="nucleotide sequence ID" value="NZ_JBDKXB010000026.1"/>
</dbReference>
<dbReference type="Gene3D" id="3.30.450.20">
    <property type="entry name" value="PAS domain"/>
    <property type="match status" value="1"/>
</dbReference>
<dbReference type="SUPFAM" id="SSF52172">
    <property type="entry name" value="CheY-like"/>
    <property type="match status" value="1"/>
</dbReference>
<dbReference type="EMBL" id="JBDKXB010000026">
    <property type="protein sequence ID" value="MEY6433697.1"/>
    <property type="molecule type" value="Genomic_DNA"/>
</dbReference>
<evidence type="ECO:0000259" key="5">
    <source>
        <dbReference type="PROSITE" id="PS50112"/>
    </source>
</evidence>
<dbReference type="PROSITE" id="PS50112">
    <property type="entry name" value="PAS"/>
    <property type="match status" value="1"/>
</dbReference>
<proteinExistence type="predicted"/>
<name>A0ABV4BGP2_9GAMM</name>
<dbReference type="InterPro" id="IPR000700">
    <property type="entry name" value="PAS-assoc_C"/>
</dbReference>
<organism evidence="7 8">
    <name type="scientific">Thioalkalicoccus limnaeus</name>
    <dbReference type="NCBI Taxonomy" id="120681"/>
    <lineage>
        <taxon>Bacteria</taxon>
        <taxon>Pseudomonadati</taxon>
        <taxon>Pseudomonadota</taxon>
        <taxon>Gammaproteobacteria</taxon>
        <taxon>Chromatiales</taxon>
        <taxon>Chromatiaceae</taxon>
        <taxon>Thioalkalicoccus</taxon>
    </lineage>
</organism>
<comment type="caution">
    <text evidence="7">The sequence shown here is derived from an EMBL/GenBank/DDBJ whole genome shotgun (WGS) entry which is preliminary data.</text>
</comment>
<dbReference type="Pfam" id="PF13426">
    <property type="entry name" value="PAS_9"/>
    <property type="match status" value="1"/>
</dbReference>
<gene>
    <name evidence="7" type="ORF">ABC977_14930</name>
</gene>
<dbReference type="CDD" id="cd00130">
    <property type="entry name" value="PAS"/>
    <property type="match status" value="1"/>
</dbReference>
<dbReference type="PANTHER" id="PTHR44591">
    <property type="entry name" value="STRESS RESPONSE REGULATOR PROTEIN 1"/>
    <property type="match status" value="1"/>
</dbReference>
<feature type="domain" description="PAS" evidence="5">
    <location>
        <begin position="154"/>
        <end position="228"/>
    </location>
</feature>
<dbReference type="InterPro" id="IPR001789">
    <property type="entry name" value="Sig_transdc_resp-reg_receiver"/>
</dbReference>
<reference evidence="7 8" key="1">
    <citation type="submission" date="2024-05" db="EMBL/GenBank/DDBJ databases">
        <title>Genome Sequence and Characterization of the New Strain Purple Sulfur Bacterium of Genus Thioalkalicoccus.</title>
        <authorList>
            <person name="Bryantseva I.A."/>
            <person name="Kyndt J.A."/>
            <person name="Imhoff J.F."/>
        </authorList>
    </citation>
    <scope>NUCLEOTIDE SEQUENCE [LARGE SCALE GENOMIC DNA]</scope>
    <source>
        <strain evidence="7 8">Um2</strain>
    </source>
</reference>
<dbReference type="SMART" id="SM00091">
    <property type="entry name" value="PAS"/>
    <property type="match status" value="1"/>
</dbReference>
<dbReference type="PROSITE" id="PS50110">
    <property type="entry name" value="RESPONSE_REGULATORY"/>
    <property type="match status" value="1"/>
</dbReference>
<dbReference type="SUPFAM" id="SSF55785">
    <property type="entry name" value="PYP-like sensor domain (PAS domain)"/>
    <property type="match status" value="1"/>
</dbReference>
<feature type="domain" description="PAC" evidence="6">
    <location>
        <begin position="231"/>
        <end position="283"/>
    </location>
</feature>
<dbReference type="Pfam" id="PF00072">
    <property type="entry name" value="Response_reg"/>
    <property type="match status" value="1"/>
</dbReference>
<keyword evidence="8" id="KW-1185">Reference proteome</keyword>
<evidence type="ECO:0000259" key="4">
    <source>
        <dbReference type="PROSITE" id="PS50110"/>
    </source>
</evidence>